<dbReference type="Proteomes" id="UP000183945">
    <property type="component" value="Unassembled WGS sequence"/>
</dbReference>
<evidence type="ECO:0000313" key="2">
    <source>
        <dbReference type="Proteomes" id="UP000183945"/>
    </source>
</evidence>
<sequence>MLLFVSALVLVSCDTDDGPNIGYAVAEITDADLPDYFETGETYAFDVSYQLPNACHDFYTFQTNQYKSEDKDSTLVIEIGALTTYDPNLTECTEEGELNDSKKISGLKINSKLYNNYHFKLLTGGDEDNNAQYLNIEVPVGKPEPETPEEAN</sequence>
<reference evidence="2" key="1">
    <citation type="submission" date="2016-11" db="EMBL/GenBank/DDBJ databases">
        <authorList>
            <person name="Varghese N."/>
            <person name="Submissions S."/>
        </authorList>
    </citation>
    <scope>NUCLEOTIDE SEQUENCE [LARGE SCALE GENOMIC DNA]</scope>
    <source>
        <strain evidence="2">DSM 24579</strain>
    </source>
</reference>
<accession>A0A1M5DKR3</accession>
<dbReference type="AlphaFoldDB" id="A0A1M5DKR3"/>
<gene>
    <name evidence="1" type="ORF">SAMN05444483_1027</name>
</gene>
<organism evidence="1 2">
    <name type="scientific">Salegentibacter echinorum</name>
    <dbReference type="NCBI Taxonomy" id="1073325"/>
    <lineage>
        <taxon>Bacteria</taxon>
        <taxon>Pseudomonadati</taxon>
        <taxon>Bacteroidota</taxon>
        <taxon>Flavobacteriia</taxon>
        <taxon>Flavobacteriales</taxon>
        <taxon>Flavobacteriaceae</taxon>
        <taxon>Salegentibacter</taxon>
    </lineage>
</organism>
<name>A0A1M5DKR3_SALEC</name>
<keyword evidence="2" id="KW-1185">Reference proteome</keyword>
<dbReference type="STRING" id="1073325.SAMN05444483_1027"/>
<proteinExistence type="predicted"/>
<dbReference type="EMBL" id="FQVT01000002">
    <property type="protein sequence ID" value="SHF67608.1"/>
    <property type="molecule type" value="Genomic_DNA"/>
</dbReference>
<evidence type="ECO:0000313" key="1">
    <source>
        <dbReference type="EMBL" id="SHF67608.1"/>
    </source>
</evidence>
<protein>
    <submittedName>
        <fullName evidence="1">Uncharacterized protein</fullName>
    </submittedName>
</protein>